<dbReference type="InterPro" id="IPR003073">
    <property type="entry name" value="NR4A2"/>
</dbReference>
<dbReference type="GeneID" id="100373323"/>
<keyword evidence="9" id="KW-0539">Nucleus</keyword>
<name>A0ABM0GRC3_SACKO</name>
<dbReference type="PANTHER" id="PTHR24085">
    <property type="entry name" value="NUCLEAR HORMONE RECEPTOR"/>
    <property type="match status" value="1"/>
</dbReference>
<gene>
    <name evidence="14" type="primary">LOC100373323</name>
</gene>
<dbReference type="InterPro" id="IPR001723">
    <property type="entry name" value="Nuclear_hrmn_rcpt"/>
</dbReference>
<evidence type="ECO:0000256" key="8">
    <source>
        <dbReference type="ARBA" id="ARBA00023170"/>
    </source>
</evidence>
<sequence>MGRSNLPQLSHSAFAVKLVSPSMRHLWRELEVDLAQGFKGNFSCYSVKVERRPEAVRGTVNISTEPSARCSSVGSSVSSPAQPSTSQSASVATATYTEETGLVGSRTPSNDDTRSMPTLPSSTDTMATAMEYGYQGSYMTGMLPSFQDTYGESFTFRNTEFAEPHTGYGEFFSSSSPYEHAEQCHEDTPFELPSMHDVTPCAVYSYKPSSQTSPPTPAQQQSGGYGYSPKPSQSPPPTTPSYGQQSGFQFSPKPNPHSPPSSQSYAHQPSYSYSPEPTSQSTTAGTASYASTSQQSYPYSPKTNTHSPPSTPTAYASGNPQSGFHFAPITKQESSSPFSSQQGPQAQNRLQHSPITPTSTSYGGYGGLESHGSHVDPYEAENQECHWSDRASQGDIEHRIHGSRTPESHSGYIHIDMKLGQYSPSGCYPIHSPLQGSPSPGMSMHLAGQPTFHGTFTMASTLAPMHHGTMKDITPLPSTSQRNSPGQEGTCAVCGDSAACQHYGVRTCEGCKGFFKRTVQKHAKYVCLANKNCPVDKRRRNRCQFCRFQKCLASGMVKEVVRTDELKGRRGRLPSKPRSPQESSPPSPPVSLITALVRAHVDASPGKPNLNYTQFEMPDTSSESKLDDKEQLQQFYDNLVQSIDVIKSWTQKIPGWSEICEEDQELLFQSACLELFVLRLAYRCSPSDDRLAFCNGVVLHKQQCARGFGEWLDQVVNFAETMHGMDVDISAFACLSALVLVTERHGLREPHKVADIQNKIIGSLRDHITYNPVAHNRHNYLSKLLLKIPDLRTLSKQGLQRLYYLKLEGAVPAPSIVERMFAPHLPY</sequence>
<feature type="domain" description="NR LBD" evidence="12">
    <location>
        <begin position="588"/>
        <end position="824"/>
    </location>
</feature>
<keyword evidence="7" id="KW-0804">Transcription</keyword>
<feature type="region of interest" description="Disordered" evidence="10">
    <location>
        <begin position="604"/>
        <end position="624"/>
    </location>
</feature>
<dbReference type="PROSITE" id="PS51030">
    <property type="entry name" value="NUCLEAR_REC_DBD_2"/>
    <property type="match status" value="1"/>
</dbReference>
<dbReference type="Pfam" id="PF00105">
    <property type="entry name" value="zf-C4"/>
    <property type="match status" value="1"/>
</dbReference>
<keyword evidence="4" id="KW-0862">Zinc</keyword>
<dbReference type="PROSITE" id="PS00031">
    <property type="entry name" value="NUCLEAR_REC_DBD_1"/>
    <property type="match status" value="1"/>
</dbReference>
<keyword evidence="2" id="KW-0479">Metal-binding</keyword>
<feature type="compositionally biased region" description="Polar residues" evidence="10">
    <location>
        <begin position="302"/>
        <end position="322"/>
    </location>
</feature>
<accession>A0ABM0GRC3</accession>
<feature type="compositionally biased region" description="Low complexity" evidence="10">
    <location>
        <begin position="208"/>
        <end position="231"/>
    </location>
</feature>
<keyword evidence="13" id="KW-1185">Reference proteome</keyword>
<feature type="compositionally biased region" description="Low complexity" evidence="10">
    <location>
        <begin position="66"/>
        <end position="95"/>
    </location>
</feature>
<evidence type="ECO:0000256" key="2">
    <source>
        <dbReference type="ARBA" id="ARBA00022723"/>
    </source>
</evidence>
<dbReference type="Gene3D" id="3.30.50.10">
    <property type="entry name" value="Erythroid Transcription Factor GATA-1, subunit A"/>
    <property type="match status" value="1"/>
</dbReference>
<dbReference type="InterPro" id="IPR000536">
    <property type="entry name" value="Nucl_hrmn_rcpt_lig-bd"/>
</dbReference>
<evidence type="ECO:0000313" key="13">
    <source>
        <dbReference type="Proteomes" id="UP000694865"/>
    </source>
</evidence>
<dbReference type="SUPFAM" id="SSF57716">
    <property type="entry name" value="Glucocorticoid receptor-like (DNA-binding domain)"/>
    <property type="match status" value="1"/>
</dbReference>
<dbReference type="RefSeq" id="XP_002735608.1">
    <property type="nucleotide sequence ID" value="XM_002735562.2"/>
</dbReference>
<feature type="region of interest" description="Disordered" evidence="10">
    <location>
        <begin position="206"/>
        <end position="375"/>
    </location>
</feature>
<evidence type="ECO:0000256" key="9">
    <source>
        <dbReference type="ARBA" id="ARBA00023242"/>
    </source>
</evidence>
<feature type="compositionally biased region" description="Polar residues" evidence="10">
    <location>
        <begin position="610"/>
        <end position="621"/>
    </location>
</feature>
<evidence type="ECO:0000256" key="7">
    <source>
        <dbReference type="ARBA" id="ARBA00023163"/>
    </source>
</evidence>
<protein>
    <recommendedName>
        <fullName evidence="1">Nuclear receptor subfamily 4 group A member 2</fullName>
    </recommendedName>
</protein>
<organism evidence="13 14">
    <name type="scientific">Saccoglossus kowalevskii</name>
    <name type="common">Acorn worm</name>
    <dbReference type="NCBI Taxonomy" id="10224"/>
    <lineage>
        <taxon>Eukaryota</taxon>
        <taxon>Metazoa</taxon>
        <taxon>Hemichordata</taxon>
        <taxon>Enteropneusta</taxon>
        <taxon>Harrimaniidae</taxon>
        <taxon>Saccoglossus</taxon>
    </lineage>
</organism>
<evidence type="ECO:0000313" key="14">
    <source>
        <dbReference type="RefSeq" id="XP_002735608.1"/>
    </source>
</evidence>
<keyword evidence="5" id="KW-0805">Transcription regulation</keyword>
<feature type="compositionally biased region" description="Low complexity" evidence="10">
    <location>
        <begin position="332"/>
        <end position="347"/>
    </location>
</feature>
<evidence type="ECO:0000259" key="11">
    <source>
        <dbReference type="PROSITE" id="PS51030"/>
    </source>
</evidence>
<feature type="compositionally biased region" description="Polar residues" evidence="10">
    <location>
        <begin position="348"/>
        <end position="357"/>
    </location>
</feature>
<keyword evidence="6" id="KW-0238">DNA-binding</keyword>
<keyword evidence="3" id="KW-0863">Zinc-finger</keyword>
<dbReference type="PROSITE" id="PS51843">
    <property type="entry name" value="NR_LBD"/>
    <property type="match status" value="1"/>
</dbReference>
<dbReference type="CDD" id="cd06969">
    <property type="entry name" value="NR_DBD_NGFI-B"/>
    <property type="match status" value="1"/>
</dbReference>
<dbReference type="SUPFAM" id="SSF48508">
    <property type="entry name" value="Nuclear receptor ligand-binding domain"/>
    <property type="match status" value="1"/>
</dbReference>
<dbReference type="PRINTS" id="PR00398">
    <property type="entry name" value="STRDHORMONER"/>
</dbReference>
<evidence type="ECO:0000259" key="12">
    <source>
        <dbReference type="PROSITE" id="PS51843"/>
    </source>
</evidence>
<evidence type="ECO:0000256" key="4">
    <source>
        <dbReference type="ARBA" id="ARBA00022833"/>
    </source>
</evidence>
<dbReference type="SMART" id="SM00430">
    <property type="entry name" value="HOLI"/>
    <property type="match status" value="1"/>
</dbReference>
<feature type="region of interest" description="Disordered" evidence="10">
    <location>
        <begin position="65"/>
        <end position="124"/>
    </location>
</feature>
<proteinExistence type="predicted"/>
<dbReference type="PRINTS" id="PR01287">
    <property type="entry name" value="NURRNUCRCPTR"/>
</dbReference>
<feature type="domain" description="Nuclear receptor" evidence="11">
    <location>
        <begin position="488"/>
        <end position="563"/>
    </location>
</feature>
<evidence type="ECO:0000256" key="10">
    <source>
        <dbReference type="SAM" id="MobiDB-lite"/>
    </source>
</evidence>
<dbReference type="InterPro" id="IPR001628">
    <property type="entry name" value="Znf_hrmn_rcpt"/>
</dbReference>
<dbReference type="SMART" id="SM00399">
    <property type="entry name" value="ZnF_C4"/>
    <property type="match status" value="1"/>
</dbReference>
<dbReference type="InterPro" id="IPR013088">
    <property type="entry name" value="Znf_NHR/GATA"/>
</dbReference>
<keyword evidence="8" id="KW-0675">Receptor</keyword>
<evidence type="ECO:0000256" key="3">
    <source>
        <dbReference type="ARBA" id="ARBA00022771"/>
    </source>
</evidence>
<dbReference type="PRINTS" id="PR00047">
    <property type="entry name" value="STROIDFINGER"/>
</dbReference>
<feature type="compositionally biased region" description="Low complexity" evidence="10">
    <location>
        <begin position="277"/>
        <end position="301"/>
    </location>
</feature>
<dbReference type="Gene3D" id="1.10.565.10">
    <property type="entry name" value="Retinoid X Receptor"/>
    <property type="match status" value="1"/>
</dbReference>
<dbReference type="Pfam" id="PF00104">
    <property type="entry name" value="Hormone_recep"/>
    <property type="match status" value="1"/>
</dbReference>
<reference evidence="14" key="1">
    <citation type="submission" date="2025-08" db="UniProtKB">
        <authorList>
            <consortium name="RefSeq"/>
        </authorList>
    </citation>
    <scope>IDENTIFICATION</scope>
    <source>
        <tissue evidence="14">Testes</tissue>
    </source>
</reference>
<feature type="compositionally biased region" description="Polar residues" evidence="10">
    <location>
        <begin position="115"/>
        <end position="124"/>
    </location>
</feature>
<dbReference type="Proteomes" id="UP000694865">
    <property type="component" value="Unplaced"/>
</dbReference>
<evidence type="ECO:0000256" key="5">
    <source>
        <dbReference type="ARBA" id="ARBA00023015"/>
    </source>
</evidence>
<dbReference type="InterPro" id="IPR035500">
    <property type="entry name" value="NHR-like_dom_sf"/>
</dbReference>
<feature type="compositionally biased region" description="Polar residues" evidence="10">
    <location>
        <begin position="265"/>
        <end position="276"/>
    </location>
</feature>
<feature type="region of interest" description="Disordered" evidence="10">
    <location>
        <begin position="563"/>
        <end position="589"/>
    </location>
</feature>
<evidence type="ECO:0000256" key="6">
    <source>
        <dbReference type="ARBA" id="ARBA00023125"/>
    </source>
</evidence>
<evidence type="ECO:0000256" key="1">
    <source>
        <dbReference type="ARBA" id="ARBA00019630"/>
    </source>
</evidence>
<dbReference type="PANTHER" id="PTHR24085:SF4">
    <property type="entry name" value="NUCLEAR HORMONE RECEPTOR HR38-RELATED"/>
    <property type="match status" value="1"/>
</dbReference>